<feature type="domain" description="ABC transmembrane type-1" evidence="8">
    <location>
        <begin position="67"/>
        <end position="262"/>
    </location>
</feature>
<keyword evidence="4 7" id="KW-0812">Transmembrane</keyword>
<dbReference type="SUPFAM" id="SSF161098">
    <property type="entry name" value="MetI-like"/>
    <property type="match status" value="1"/>
</dbReference>
<dbReference type="Gene3D" id="1.10.3720.10">
    <property type="entry name" value="MetI-like"/>
    <property type="match status" value="1"/>
</dbReference>
<name>A0ABS0DB27_9NOCA</name>
<keyword evidence="3" id="KW-1003">Cell membrane</keyword>
<organism evidence="9 10">
    <name type="scientific">Nocardia higoensis</name>
    <dbReference type="NCBI Taxonomy" id="228599"/>
    <lineage>
        <taxon>Bacteria</taxon>
        <taxon>Bacillati</taxon>
        <taxon>Actinomycetota</taxon>
        <taxon>Actinomycetes</taxon>
        <taxon>Mycobacteriales</taxon>
        <taxon>Nocardiaceae</taxon>
        <taxon>Nocardia</taxon>
    </lineage>
</organism>
<evidence type="ECO:0000256" key="5">
    <source>
        <dbReference type="ARBA" id="ARBA00022989"/>
    </source>
</evidence>
<feature type="transmembrane region" description="Helical" evidence="7">
    <location>
        <begin position="189"/>
        <end position="213"/>
    </location>
</feature>
<keyword evidence="10" id="KW-1185">Reference proteome</keyword>
<dbReference type="Proteomes" id="UP000707731">
    <property type="component" value="Unassembled WGS sequence"/>
</dbReference>
<evidence type="ECO:0000256" key="2">
    <source>
        <dbReference type="ARBA" id="ARBA00022448"/>
    </source>
</evidence>
<dbReference type="PROSITE" id="PS50928">
    <property type="entry name" value="ABC_TM1"/>
    <property type="match status" value="1"/>
</dbReference>
<reference evidence="9 10" key="1">
    <citation type="submission" date="2020-10" db="EMBL/GenBank/DDBJ databases">
        <title>Identification of Nocardia species via Next-generation sequencing and recognition of intraspecies genetic diversity.</title>
        <authorList>
            <person name="Li P."/>
            <person name="Li P."/>
            <person name="Lu B."/>
        </authorList>
    </citation>
    <scope>NUCLEOTIDE SEQUENCE [LARGE SCALE GENOMIC DNA]</scope>
    <source>
        <strain evidence="9 10">BJ06-0143</strain>
    </source>
</reference>
<dbReference type="InterPro" id="IPR035906">
    <property type="entry name" value="MetI-like_sf"/>
</dbReference>
<evidence type="ECO:0000313" key="10">
    <source>
        <dbReference type="Proteomes" id="UP000707731"/>
    </source>
</evidence>
<evidence type="ECO:0000256" key="1">
    <source>
        <dbReference type="ARBA" id="ARBA00004651"/>
    </source>
</evidence>
<dbReference type="Pfam" id="PF00528">
    <property type="entry name" value="BPD_transp_1"/>
    <property type="match status" value="1"/>
</dbReference>
<feature type="transmembrane region" description="Helical" evidence="7">
    <location>
        <begin position="12"/>
        <end position="33"/>
    </location>
</feature>
<feature type="transmembrane region" description="Helical" evidence="7">
    <location>
        <begin position="78"/>
        <end position="99"/>
    </location>
</feature>
<comment type="subcellular location">
    <subcellularLocation>
        <location evidence="1 7">Cell membrane</location>
        <topology evidence="1 7">Multi-pass membrane protein</topology>
    </subcellularLocation>
</comment>
<proteinExistence type="inferred from homology"/>
<dbReference type="PANTHER" id="PTHR30151:SF20">
    <property type="entry name" value="ABC TRANSPORTER PERMEASE PROTEIN HI_0355-RELATED"/>
    <property type="match status" value="1"/>
</dbReference>
<gene>
    <name evidence="9" type="ORF">IU449_14105</name>
</gene>
<dbReference type="PANTHER" id="PTHR30151">
    <property type="entry name" value="ALKANE SULFONATE ABC TRANSPORTER-RELATED, MEMBRANE SUBUNIT"/>
    <property type="match status" value="1"/>
</dbReference>
<feature type="transmembrane region" description="Helical" evidence="7">
    <location>
        <begin position="142"/>
        <end position="162"/>
    </location>
</feature>
<evidence type="ECO:0000256" key="4">
    <source>
        <dbReference type="ARBA" id="ARBA00022692"/>
    </source>
</evidence>
<keyword evidence="2 7" id="KW-0813">Transport</keyword>
<protein>
    <submittedName>
        <fullName evidence="9">ABC transporter permease subunit</fullName>
    </submittedName>
</protein>
<evidence type="ECO:0000256" key="6">
    <source>
        <dbReference type="ARBA" id="ARBA00023136"/>
    </source>
</evidence>
<sequence length="275" mass="28694">MTGPRSQLRVRGIPGGLAVLLGAVALVLGWWLFSVLAFRPDPGTTYDPVPGPWAVVRQIADDGFTAYWDFFSVTIHEAVVGFLWGNGLALVLAATVLLAPRIETVVTQIAVVSYCLPLVAVGGISIVALGGAESPGDPSATAIFLAALSVFFTTVVGALLGFHAADQASLDVVRVFGGGRFRQLYKVRLIAALPAILNALQIAVPASLLGAVLGEYMGATDRSVGITLIRLQGQLDSVRVWAVFLLCALVALVGYGVFGLLARLVTPWVAGRGSA</sequence>
<evidence type="ECO:0000256" key="3">
    <source>
        <dbReference type="ARBA" id="ARBA00022475"/>
    </source>
</evidence>
<dbReference type="EMBL" id="JADLQN010000002">
    <property type="protein sequence ID" value="MBF6355665.1"/>
    <property type="molecule type" value="Genomic_DNA"/>
</dbReference>
<evidence type="ECO:0000313" key="9">
    <source>
        <dbReference type="EMBL" id="MBF6355665.1"/>
    </source>
</evidence>
<evidence type="ECO:0000256" key="7">
    <source>
        <dbReference type="RuleBase" id="RU363032"/>
    </source>
</evidence>
<keyword evidence="6 7" id="KW-0472">Membrane</keyword>
<accession>A0ABS0DB27</accession>
<dbReference type="InterPro" id="IPR000515">
    <property type="entry name" value="MetI-like"/>
</dbReference>
<evidence type="ECO:0000259" key="8">
    <source>
        <dbReference type="PROSITE" id="PS50928"/>
    </source>
</evidence>
<feature type="transmembrane region" description="Helical" evidence="7">
    <location>
        <begin position="111"/>
        <end position="130"/>
    </location>
</feature>
<dbReference type="RefSeq" id="WP_195002590.1">
    <property type="nucleotide sequence ID" value="NZ_JADLQN010000002.1"/>
</dbReference>
<comment type="caution">
    <text evidence="9">The sequence shown here is derived from an EMBL/GenBank/DDBJ whole genome shotgun (WGS) entry which is preliminary data.</text>
</comment>
<feature type="transmembrane region" description="Helical" evidence="7">
    <location>
        <begin position="240"/>
        <end position="262"/>
    </location>
</feature>
<keyword evidence="5 7" id="KW-1133">Transmembrane helix</keyword>
<comment type="similarity">
    <text evidence="7">Belongs to the binding-protein-dependent transport system permease family.</text>
</comment>